<evidence type="ECO:0008006" key="3">
    <source>
        <dbReference type="Google" id="ProtNLM"/>
    </source>
</evidence>
<evidence type="ECO:0000313" key="2">
    <source>
        <dbReference type="Proteomes" id="UP000263486"/>
    </source>
</evidence>
<dbReference type="EMBL" id="QUAJ01000003">
    <property type="protein sequence ID" value="REI42724.1"/>
    <property type="molecule type" value="Genomic_DNA"/>
</dbReference>
<dbReference type="Proteomes" id="UP000263486">
    <property type="component" value="Unassembled WGS sequence"/>
</dbReference>
<name>A0ABX9KJY5_9FUSO</name>
<accession>A0ABX9KJY5</accession>
<gene>
    <name evidence="1" type="ORF">DYH56_02865</name>
</gene>
<keyword evidence="2" id="KW-1185">Reference proteome</keyword>
<proteinExistence type="predicted"/>
<dbReference type="RefSeq" id="WP_114641347.1">
    <property type="nucleotide sequence ID" value="NZ_JAACIO010000003.1"/>
</dbReference>
<dbReference type="SUPFAM" id="SSF52467">
    <property type="entry name" value="DHS-like NAD/FAD-binding domain"/>
    <property type="match status" value="1"/>
</dbReference>
<reference evidence="1 2" key="1">
    <citation type="submission" date="2018-08" db="EMBL/GenBank/DDBJ databases">
        <title>Draft genome sequence of Psychrilyobacter sp. strain SD5 isolated from Black Sea water.</title>
        <authorList>
            <person name="Yadav S."/>
            <person name="Villanueva L."/>
            <person name="Damste J.S.S."/>
        </authorList>
    </citation>
    <scope>NUCLEOTIDE SEQUENCE [LARGE SCALE GENOMIC DNA]</scope>
    <source>
        <strain evidence="1 2">SD5</strain>
    </source>
</reference>
<protein>
    <recommendedName>
        <fullName evidence="3">SIR2-like domain-containing protein</fullName>
    </recommendedName>
</protein>
<sequence length="1164" mass="139223">MDIISDIGERIKECRINKDVNDLILKNEKEIKEKLKNLDLEKEKLVFILGAGISIAYGLKSWDELADCLVEEAYKTDKISELGMTILKRKDPKNKITTIKKILEKDDEKNERYYKIIEKECYLGKEGELWKVEEKQNLILESIKKIDEYDNIKYITTNIDKLLEVYLGEEEVSIKLEDISENKKIEKLHGCIEKKEIVFTPMEYIDFYSKEDNNNKLNKLVGDSSLVIFLGKGLESEILQAILKKEYERTDFYIFKYYGDIPTNELNTTIDLDNQCYKNRRIKILPYNDHAKLPEYFDELIGANLNLISQSTLDELKDLDIGKLKKRLKNEEMVRGLALKLRDGYLEGYLPKISKDDLVTLYSERESILSKSKGKVEDIYLEVFVKYKGKEFIDEVWENMNKNKNLDVWNLKTIVRLSEEIDEDRLKKIFNFIEGRKGGYNDYLIVEIFEVLLKKIKNEEFLYEQIFAIEKQNSNLEFKYFTRESFDRFLERNIELIDYEILQKIMLGIINSIDSIFTGKYEMKDGFIPTIDPIILIDILDGLNYFFVKDPDNFNKFFKGIKDFKFEKIKELKILGYVCSINPLLLNKIEIKEIVGIISITGSMYYPLLQKNKEIKEKLKNVDYEKEVEDFYKKLDKVQDIEDIIESKFFISSILEDEKNKIKFKEEHKRELEISDYKLTRKIKINISVMKLLKEKMNEEEFWEEIKSIYSLGQTNVNIYEKEIYFKYKEIIDKTPIKMPIEFYENLFYKVEEILELEELYKNYIEKARQKKYFEITYSYQEAIINKFRTLENDNKLTDEYEEFVERIFRIGERIEGIYGDKFSKNSGENPSRYLNLMFLPLYYSNMDDQEKLNLVLKRIDSKKDVFPDGVDYEIGRNLFEFYDMKKKKILEETKWREILEKKSSGFIRSFREARNSKMPRELYEELFENNFFIEMLNAGELEKIDVAIFWGLLIEGIKKDTKTIKKLDEIKEMNQFIVGEMILYIDRLGKRFGEIGCNSQDKEMYKTIKEKLLKMILDLIKKDKVKWMEGYFDMNFLDLCLDEEIIKNEKQVMDIFIYNFEIKKLNKNDSLFYLKNNPEKIYEKIKKIDKYLAGVFIIFVVMNGYRYKEKLLKNKKLIKEKELKKLSFKNFDKDLKELIKDCLMDDELKIDIEKLKLKIQFNN</sequence>
<comment type="caution">
    <text evidence="1">The sequence shown here is derived from an EMBL/GenBank/DDBJ whole genome shotgun (WGS) entry which is preliminary data.</text>
</comment>
<organism evidence="1 2">
    <name type="scientific">Psychrilyobacter piezotolerans</name>
    <dbReference type="NCBI Taxonomy" id="2293438"/>
    <lineage>
        <taxon>Bacteria</taxon>
        <taxon>Fusobacteriati</taxon>
        <taxon>Fusobacteriota</taxon>
        <taxon>Fusobacteriia</taxon>
        <taxon>Fusobacteriales</taxon>
        <taxon>Fusobacteriaceae</taxon>
        <taxon>Psychrilyobacter</taxon>
    </lineage>
</organism>
<dbReference type="InterPro" id="IPR029035">
    <property type="entry name" value="DHS-like_NAD/FAD-binding_dom"/>
</dbReference>
<dbReference type="Pfam" id="PF13289">
    <property type="entry name" value="SIR2_2"/>
    <property type="match status" value="1"/>
</dbReference>
<evidence type="ECO:0000313" key="1">
    <source>
        <dbReference type="EMBL" id="REI42724.1"/>
    </source>
</evidence>